<dbReference type="EMBL" id="QFQS01000010">
    <property type="protein sequence ID" value="PZQ95078.1"/>
    <property type="molecule type" value="Genomic_DNA"/>
</dbReference>
<gene>
    <name evidence="1" type="ORF">DI533_20700</name>
</gene>
<accession>A0A2W5RWP5</accession>
<evidence type="ECO:0000313" key="2">
    <source>
        <dbReference type="Proteomes" id="UP000248975"/>
    </source>
</evidence>
<evidence type="ECO:0000313" key="1">
    <source>
        <dbReference type="EMBL" id="PZQ95078.1"/>
    </source>
</evidence>
<proteinExistence type="predicted"/>
<dbReference type="Proteomes" id="UP000248975">
    <property type="component" value="Unassembled WGS sequence"/>
</dbReference>
<reference evidence="1 2" key="1">
    <citation type="submission" date="2017-08" db="EMBL/GenBank/DDBJ databases">
        <title>Infants hospitalized years apart are colonized by the same room-sourced microbial strains.</title>
        <authorList>
            <person name="Brooks B."/>
            <person name="Olm M.R."/>
            <person name="Firek B.A."/>
            <person name="Baker R."/>
            <person name="Thomas B.C."/>
            <person name="Morowitz M.J."/>
            <person name="Banfield J.F."/>
        </authorList>
    </citation>
    <scope>NUCLEOTIDE SEQUENCE [LARGE SCALE GENOMIC DNA]</scope>
    <source>
        <strain evidence="1">S2_003_000_R2_11</strain>
    </source>
</reference>
<organism evidence="1 2">
    <name type="scientific">Cereibacter sphaeroides</name>
    <name type="common">Rhodobacter sphaeroides</name>
    <dbReference type="NCBI Taxonomy" id="1063"/>
    <lineage>
        <taxon>Bacteria</taxon>
        <taxon>Pseudomonadati</taxon>
        <taxon>Pseudomonadota</taxon>
        <taxon>Alphaproteobacteria</taxon>
        <taxon>Rhodobacterales</taxon>
        <taxon>Paracoccaceae</taxon>
        <taxon>Cereibacter</taxon>
    </lineage>
</organism>
<name>A0A2W5RWP5_CERSP</name>
<comment type="caution">
    <text evidence="1">The sequence shown here is derived from an EMBL/GenBank/DDBJ whole genome shotgun (WGS) entry which is preliminary data.</text>
</comment>
<protein>
    <submittedName>
        <fullName evidence="1">Uncharacterized protein</fullName>
    </submittedName>
</protein>
<dbReference type="AlphaFoldDB" id="A0A2W5RWP5"/>
<sequence>MLDVPAADAIPQALADEYRTSTGGDLDEHTIAGVMAGGGVLRWCAWSDDLNDDVIAEVIAASPSYAELSA</sequence>